<dbReference type="SMART" id="SM00382">
    <property type="entry name" value="AAA"/>
    <property type="match status" value="1"/>
</dbReference>
<keyword evidence="7" id="KW-1185">Reference proteome</keyword>
<evidence type="ECO:0000313" key="7">
    <source>
        <dbReference type="Proteomes" id="UP000036873"/>
    </source>
</evidence>
<dbReference type="PANTHER" id="PTHR42711">
    <property type="entry name" value="ABC TRANSPORTER ATP-BINDING PROTEIN"/>
    <property type="match status" value="1"/>
</dbReference>
<organism evidence="6 7">
    <name type="scientific">Acetobacterium bakii</name>
    <dbReference type="NCBI Taxonomy" id="52689"/>
    <lineage>
        <taxon>Bacteria</taxon>
        <taxon>Bacillati</taxon>
        <taxon>Bacillota</taxon>
        <taxon>Clostridia</taxon>
        <taxon>Eubacteriales</taxon>
        <taxon>Eubacteriaceae</taxon>
        <taxon>Acetobacterium</taxon>
    </lineage>
</organism>
<proteinExistence type="inferred from homology"/>
<dbReference type="RefSeq" id="WP_050739151.1">
    <property type="nucleotide sequence ID" value="NZ_LGYO01000008.1"/>
</dbReference>
<dbReference type="GO" id="GO:0016887">
    <property type="term" value="F:ATP hydrolysis activity"/>
    <property type="evidence" value="ECO:0007669"/>
    <property type="project" value="InterPro"/>
</dbReference>
<dbReference type="InterPro" id="IPR003593">
    <property type="entry name" value="AAA+_ATPase"/>
</dbReference>
<evidence type="ECO:0000256" key="3">
    <source>
        <dbReference type="ARBA" id="ARBA00022741"/>
    </source>
</evidence>
<feature type="domain" description="ABC transporter" evidence="5">
    <location>
        <begin position="3"/>
        <end position="234"/>
    </location>
</feature>
<evidence type="ECO:0000259" key="5">
    <source>
        <dbReference type="PROSITE" id="PS50893"/>
    </source>
</evidence>
<evidence type="ECO:0000256" key="4">
    <source>
        <dbReference type="ARBA" id="ARBA00022840"/>
    </source>
</evidence>
<dbReference type="Gene3D" id="3.40.50.300">
    <property type="entry name" value="P-loop containing nucleotide triphosphate hydrolases"/>
    <property type="match status" value="1"/>
</dbReference>
<dbReference type="GO" id="GO:0005524">
    <property type="term" value="F:ATP binding"/>
    <property type="evidence" value="ECO:0007669"/>
    <property type="project" value="UniProtKB-KW"/>
</dbReference>
<dbReference type="Proteomes" id="UP000036873">
    <property type="component" value="Unassembled WGS sequence"/>
</dbReference>
<comment type="caution">
    <text evidence="6">The sequence shown here is derived from an EMBL/GenBank/DDBJ whole genome shotgun (WGS) entry which is preliminary data.</text>
</comment>
<keyword evidence="2" id="KW-0813">Transport</keyword>
<dbReference type="InterPro" id="IPR027417">
    <property type="entry name" value="P-loop_NTPase"/>
</dbReference>
<keyword evidence="4" id="KW-0067">ATP-binding</keyword>
<keyword evidence="3" id="KW-0547">Nucleotide-binding</keyword>
<protein>
    <recommendedName>
        <fullName evidence="5">ABC transporter domain-containing protein</fullName>
    </recommendedName>
</protein>
<dbReference type="InterPro" id="IPR050763">
    <property type="entry name" value="ABC_transporter_ATP-binding"/>
</dbReference>
<evidence type="ECO:0000256" key="2">
    <source>
        <dbReference type="ARBA" id="ARBA00022448"/>
    </source>
</evidence>
<dbReference type="SUPFAM" id="SSF52540">
    <property type="entry name" value="P-loop containing nucleoside triphosphate hydrolases"/>
    <property type="match status" value="1"/>
</dbReference>
<dbReference type="Pfam" id="PF00005">
    <property type="entry name" value="ABC_tran"/>
    <property type="match status" value="1"/>
</dbReference>
<dbReference type="PROSITE" id="PS50893">
    <property type="entry name" value="ABC_TRANSPORTER_2"/>
    <property type="match status" value="1"/>
</dbReference>
<comment type="similarity">
    <text evidence="1">Belongs to the ABC transporter superfamily.</text>
</comment>
<dbReference type="EMBL" id="LGYO01000008">
    <property type="protein sequence ID" value="KNZ42969.1"/>
    <property type="molecule type" value="Genomic_DNA"/>
</dbReference>
<evidence type="ECO:0000313" key="6">
    <source>
        <dbReference type="EMBL" id="KNZ42969.1"/>
    </source>
</evidence>
<accession>A0A0L6U379</accession>
<evidence type="ECO:0000256" key="1">
    <source>
        <dbReference type="ARBA" id="ARBA00005417"/>
    </source>
</evidence>
<reference evidence="7" key="1">
    <citation type="submission" date="2015-07" db="EMBL/GenBank/DDBJ databases">
        <title>Draft genome sequence of Acetobacterium bakii DSM 8293, a potential psychrophilic chemical producer through syngas fermentation.</title>
        <authorList>
            <person name="Song Y."/>
            <person name="Hwang S."/>
            <person name="Cho B.-K."/>
        </authorList>
    </citation>
    <scope>NUCLEOTIDE SEQUENCE [LARGE SCALE GENOMIC DNA]</scope>
    <source>
        <strain evidence="7">DSM 8239</strain>
    </source>
</reference>
<dbReference type="PANTHER" id="PTHR42711:SF5">
    <property type="entry name" value="ABC TRANSPORTER ATP-BINDING PROTEIN NATA"/>
    <property type="match status" value="1"/>
</dbReference>
<dbReference type="PATRIC" id="fig|52689.4.peg.3939"/>
<dbReference type="InterPro" id="IPR003439">
    <property type="entry name" value="ABC_transporter-like_ATP-bd"/>
</dbReference>
<dbReference type="STRING" id="52689.AKG39_04435"/>
<gene>
    <name evidence="6" type="ORF">AKG39_04435</name>
</gene>
<sequence>MNIETNNLIKTYNDNTVLNLTQGYSRLIFESGKINGILGPNGSGKTTLMKIMAGLIPQTQGEVLYDGHPGNDDTPMAITYSSHRPTLFSRSVYENIAYPLKIRKYPKAEIHTIVTELLNEFELSDIQNHNAKKLSGGESQKTALARALSFSPKVIFLDEPTANIDPKNIRLMETALLKRKETQGLTVIIITHNLSQAFRLCDKLTFLDQGICRFSGIPQGLIESSDSIIHDFISFNTL</sequence>
<name>A0A0L6U379_9FIRM</name>
<dbReference type="AlphaFoldDB" id="A0A0L6U379"/>